<dbReference type="AlphaFoldDB" id="A0A081A428"/>
<proteinExistence type="predicted"/>
<evidence type="ECO:0000313" key="4">
    <source>
        <dbReference type="Proteomes" id="UP000028582"/>
    </source>
</evidence>
<name>A0A081A428_PHYNI</name>
<keyword evidence="2" id="KW-1133">Transmembrane helix</keyword>
<protein>
    <recommendedName>
        <fullName evidence="5">Transmembrane protein</fullName>
    </recommendedName>
</protein>
<gene>
    <name evidence="3" type="ORF">F444_10412</name>
</gene>
<keyword evidence="2" id="KW-0812">Transmembrane</keyword>
<organism evidence="3 4">
    <name type="scientific">Phytophthora nicotianae P1976</name>
    <dbReference type="NCBI Taxonomy" id="1317066"/>
    <lineage>
        <taxon>Eukaryota</taxon>
        <taxon>Sar</taxon>
        <taxon>Stramenopiles</taxon>
        <taxon>Oomycota</taxon>
        <taxon>Peronosporomycetes</taxon>
        <taxon>Peronosporales</taxon>
        <taxon>Peronosporaceae</taxon>
        <taxon>Phytophthora</taxon>
    </lineage>
</organism>
<feature type="transmembrane region" description="Helical" evidence="2">
    <location>
        <begin position="232"/>
        <end position="261"/>
    </location>
</feature>
<feature type="transmembrane region" description="Helical" evidence="2">
    <location>
        <begin position="194"/>
        <end position="212"/>
    </location>
</feature>
<dbReference type="Proteomes" id="UP000028582">
    <property type="component" value="Unassembled WGS sequence"/>
</dbReference>
<evidence type="ECO:0000256" key="1">
    <source>
        <dbReference type="SAM" id="MobiDB-lite"/>
    </source>
</evidence>
<dbReference type="EMBL" id="ANJA01001856">
    <property type="protein sequence ID" value="ETO73639.1"/>
    <property type="molecule type" value="Genomic_DNA"/>
</dbReference>
<comment type="caution">
    <text evidence="3">The sequence shown here is derived from an EMBL/GenBank/DDBJ whole genome shotgun (WGS) entry which is preliminary data.</text>
</comment>
<evidence type="ECO:0008006" key="5">
    <source>
        <dbReference type="Google" id="ProtNLM"/>
    </source>
</evidence>
<feature type="region of interest" description="Disordered" evidence="1">
    <location>
        <begin position="57"/>
        <end position="78"/>
    </location>
</feature>
<keyword evidence="2" id="KW-0472">Membrane</keyword>
<reference evidence="3 4" key="1">
    <citation type="submission" date="2013-11" db="EMBL/GenBank/DDBJ databases">
        <title>The Genome Sequence of Phytophthora parasitica P1976.</title>
        <authorList>
            <consortium name="The Broad Institute Genomics Platform"/>
            <person name="Russ C."/>
            <person name="Tyler B."/>
            <person name="Panabieres F."/>
            <person name="Shan W."/>
            <person name="Tripathy S."/>
            <person name="Grunwald N."/>
            <person name="Machado M."/>
            <person name="Johnson C.S."/>
            <person name="Walker B."/>
            <person name="Young S."/>
            <person name="Zeng Q."/>
            <person name="Gargeya S."/>
            <person name="Fitzgerald M."/>
            <person name="Haas B."/>
            <person name="Abouelleil A."/>
            <person name="Allen A.W."/>
            <person name="Alvarado L."/>
            <person name="Arachchi H.M."/>
            <person name="Berlin A.M."/>
            <person name="Chapman S.B."/>
            <person name="Gainer-Dewar J."/>
            <person name="Goldberg J."/>
            <person name="Griggs A."/>
            <person name="Gujja S."/>
            <person name="Hansen M."/>
            <person name="Howarth C."/>
            <person name="Imamovic A."/>
            <person name="Ireland A."/>
            <person name="Larimer J."/>
            <person name="McCowan C."/>
            <person name="Murphy C."/>
            <person name="Pearson M."/>
            <person name="Poon T.W."/>
            <person name="Priest M."/>
            <person name="Roberts A."/>
            <person name="Saif S."/>
            <person name="Shea T."/>
            <person name="Sisk P."/>
            <person name="Sykes S."/>
            <person name="Wortman J."/>
            <person name="Nusbaum C."/>
            <person name="Birren B."/>
        </authorList>
    </citation>
    <scope>NUCLEOTIDE SEQUENCE [LARGE SCALE GENOMIC DNA]</scope>
    <source>
        <strain evidence="3 4">P1976</strain>
    </source>
</reference>
<evidence type="ECO:0000313" key="3">
    <source>
        <dbReference type="EMBL" id="ETO73639.1"/>
    </source>
</evidence>
<evidence type="ECO:0000256" key="2">
    <source>
        <dbReference type="SAM" id="Phobius"/>
    </source>
</evidence>
<dbReference type="OrthoDB" id="59760at2759"/>
<feature type="transmembrane region" description="Helical" evidence="2">
    <location>
        <begin position="168"/>
        <end position="187"/>
    </location>
</feature>
<accession>A0A081A428</accession>
<sequence length="265" mass="29451">MQGVSSSQRKCFLAILALQGNLPSNAGKAARSCFEFVTRDVANAVQTIFHQSLSSKKASGLSSSQSSPGRNKPKENRARQKLICHFQTESRRPYPVHMSEATSAREYDPLFPRSYAASSTTSTSTAPRCYGGFEQQKRVWASTARRSQRIRVIAGLQLLLGLLASGNYLWLSNIFMFIVGVVGLLAVRSDRMSWTVVYLLLSAMEFARIVMLTPHLYDRFEVPGYAFSRYEYFQVVVLVVEEVLLVPAAFFVCIAAAASVANPLW</sequence>
<feature type="compositionally biased region" description="Low complexity" evidence="1">
    <location>
        <begin position="57"/>
        <end position="67"/>
    </location>
</feature>